<keyword evidence="3" id="KW-1185">Reference proteome</keyword>
<comment type="caution">
    <text evidence="2">The sequence shown here is derived from an EMBL/GenBank/DDBJ whole genome shotgun (WGS) entry which is preliminary data.</text>
</comment>
<dbReference type="OrthoDB" id="7282816at2"/>
<dbReference type="EMBL" id="QRGP01000001">
    <property type="protein sequence ID" value="RDV06821.1"/>
    <property type="molecule type" value="Genomic_DNA"/>
</dbReference>
<dbReference type="RefSeq" id="WP_115548368.1">
    <property type="nucleotide sequence ID" value="NZ_QRGP01000001.1"/>
</dbReference>
<feature type="region of interest" description="Disordered" evidence="1">
    <location>
        <begin position="191"/>
        <end position="223"/>
    </location>
</feature>
<proteinExistence type="predicted"/>
<dbReference type="Proteomes" id="UP000263833">
    <property type="component" value="Unassembled WGS sequence"/>
</dbReference>
<name>A0A371BHH8_9SPHN</name>
<evidence type="ECO:0000313" key="2">
    <source>
        <dbReference type="EMBL" id="RDV06821.1"/>
    </source>
</evidence>
<evidence type="ECO:0000313" key="3">
    <source>
        <dbReference type="Proteomes" id="UP000263833"/>
    </source>
</evidence>
<dbReference type="AlphaFoldDB" id="A0A371BHH8"/>
<feature type="compositionally biased region" description="Acidic residues" evidence="1">
    <location>
        <begin position="192"/>
        <end position="204"/>
    </location>
</feature>
<protein>
    <submittedName>
        <fullName evidence="2">Uncharacterized protein</fullName>
    </submittedName>
</protein>
<organism evidence="2 3">
    <name type="scientific">Sphingorhabdus pulchriflava</name>
    <dbReference type="NCBI Taxonomy" id="2292257"/>
    <lineage>
        <taxon>Bacteria</taxon>
        <taxon>Pseudomonadati</taxon>
        <taxon>Pseudomonadota</taxon>
        <taxon>Alphaproteobacteria</taxon>
        <taxon>Sphingomonadales</taxon>
        <taxon>Sphingomonadaceae</taxon>
        <taxon>Sphingorhabdus</taxon>
    </lineage>
</organism>
<gene>
    <name evidence="2" type="ORF">DXH95_05315</name>
</gene>
<accession>A0A371BHH8</accession>
<reference evidence="3" key="1">
    <citation type="submission" date="2018-08" db="EMBL/GenBank/DDBJ databases">
        <authorList>
            <person name="Kim S.-J."/>
            <person name="Jung G.-Y."/>
        </authorList>
    </citation>
    <scope>NUCLEOTIDE SEQUENCE [LARGE SCALE GENOMIC DNA]</scope>
    <source>
        <strain evidence="3">GY_G</strain>
    </source>
</reference>
<evidence type="ECO:0000256" key="1">
    <source>
        <dbReference type="SAM" id="MobiDB-lite"/>
    </source>
</evidence>
<sequence>MNHPSPLRHDTDVKLPAAAYLRYESRADGWSGGRQAAFLAHLADNGVVEDAARSVGMSVSGGYALRRQARGFAFDLGWEAALILARRIVADRLMSAAIRGEEARWVREEGVTTYTRQNTRLSMALLDRVNPATAVPEVLAVVVRFDCYLQMLDEGLNGQELWDLFFEEALPASDREARARVRHSLLLSEESASLDEEEGQEEPPIEYKSMEGPAPRDGYIRGANPIRSASSVRTQSTSLKSRMSFASLAPIAAANRHAADDGGWKCC</sequence>